<accession>A0A915JUP1</accession>
<evidence type="ECO:0000313" key="2">
    <source>
        <dbReference type="Proteomes" id="UP000887565"/>
    </source>
</evidence>
<organism evidence="2 3">
    <name type="scientific">Romanomermis culicivorax</name>
    <name type="common">Nematode worm</name>
    <dbReference type="NCBI Taxonomy" id="13658"/>
    <lineage>
        <taxon>Eukaryota</taxon>
        <taxon>Metazoa</taxon>
        <taxon>Ecdysozoa</taxon>
        <taxon>Nematoda</taxon>
        <taxon>Enoplea</taxon>
        <taxon>Dorylaimia</taxon>
        <taxon>Mermithida</taxon>
        <taxon>Mermithoidea</taxon>
        <taxon>Mermithidae</taxon>
        <taxon>Romanomermis</taxon>
    </lineage>
</organism>
<sequence>MEEHHAAFEGIKKALTSSPFLCYPVYDGKAQFVIQTQASMTAIGAILYQENGNDQWVITYNSCALTNVETRYNPGDDVEEIATTD</sequence>
<reference evidence="3" key="1">
    <citation type="submission" date="2022-11" db="UniProtKB">
        <authorList>
            <consortium name="WormBaseParasite"/>
        </authorList>
    </citation>
    <scope>IDENTIFICATION</scope>
</reference>
<dbReference type="InterPro" id="IPR051320">
    <property type="entry name" value="Viral_Replic_Matur_Polypro"/>
</dbReference>
<dbReference type="PANTHER" id="PTHR33064">
    <property type="entry name" value="POL PROTEIN"/>
    <property type="match status" value="1"/>
</dbReference>
<dbReference type="InterPro" id="IPR041577">
    <property type="entry name" value="RT_RNaseH_2"/>
</dbReference>
<dbReference type="Pfam" id="PF17919">
    <property type="entry name" value="RT_RNaseH_2"/>
    <property type="match status" value="1"/>
</dbReference>
<dbReference type="AlphaFoldDB" id="A0A915JUP1"/>
<dbReference type="PANTHER" id="PTHR33064:SF37">
    <property type="entry name" value="RIBONUCLEASE H"/>
    <property type="match status" value="1"/>
</dbReference>
<evidence type="ECO:0000259" key="1">
    <source>
        <dbReference type="Pfam" id="PF17919"/>
    </source>
</evidence>
<feature type="domain" description="Reverse transcriptase/retrotransposon-derived protein RNase H-like" evidence="1">
    <location>
        <begin position="2"/>
        <end position="75"/>
    </location>
</feature>
<dbReference type="Proteomes" id="UP000887565">
    <property type="component" value="Unplaced"/>
</dbReference>
<evidence type="ECO:0000313" key="3">
    <source>
        <dbReference type="WBParaSite" id="nRc.2.0.1.t29512-RA"/>
    </source>
</evidence>
<protein>
    <submittedName>
        <fullName evidence="3">Reverse transcriptase/retrotransposon-derived protein RNase H-like domain-containing protein</fullName>
    </submittedName>
</protein>
<proteinExistence type="predicted"/>
<dbReference type="SUPFAM" id="SSF56672">
    <property type="entry name" value="DNA/RNA polymerases"/>
    <property type="match status" value="1"/>
</dbReference>
<dbReference type="InterPro" id="IPR043502">
    <property type="entry name" value="DNA/RNA_pol_sf"/>
</dbReference>
<dbReference type="WBParaSite" id="nRc.2.0.1.t29512-RA">
    <property type="protein sequence ID" value="nRc.2.0.1.t29512-RA"/>
    <property type="gene ID" value="nRc.2.0.1.g29512"/>
</dbReference>
<keyword evidence="2" id="KW-1185">Reference proteome</keyword>
<name>A0A915JUP1_ROMCU</name>